<evidence type="ECO:0000259" key="1">
    <source>
        <dbReference type="PROSITE" id="PS51222"/>
    </source>
</evidence>
<sequence>MHVMNTLEKEKDMDNLSGFIFLSNGKTKPECYMYRVFGLPEGKKEVVEKIKPGMKLFLFDFELKLLYGPYEAASVGKLNLEPAAFGGKFPAQVSFRICKDCFPLPERSFKHAIQDNYQKGKFKQELNDQQVKSLLSLFRPLLPALALVPPTLPCVSMSLPAIENQFLPQATVPSREDSYVAGIQLSRNQSLLTPQHALHEVQGPQHAYYGSSTHKHPSVKLQDMQAPRMRHLEDPYFARMQHNHDPQVLATQYIEQRVLPSQPASHGAMVNMGYAHQAMEPQTLPIRNALYNSTDASYGALQPASYENIGYVHQAMKPQTLPVPTAPCHSTDAQRAHFLGYPYHRYGPGEEMFPNVQHLGSANEHYQ</sequence>
<reference evidence="2" key="1">
    <citation type="journal article" date="2023" name="Plant Biotechnol. J.">
        <title>Chromosome-level wild Hevea brasiliensis genome provides new tools for genomic-assisted breeding and valuable loci to elevate rubber yield.</title>
        <authorList>
            <person name="Cheng H."/>
            <person name="Song X."/>
            <person name="Hu Y."/>
            <person name="Wu T."/>
            <person name="Yang Q."/>
            <person name="An Z."/>
            <person name="Feng S."/>
            <person name="Deng Z."/>
            <person name="Wu W."/>
            <person name="Zeng X."/>
            <person name="Tu M."/>
            <person name="Wang X."/>
            <person name="Huang H."/>
        </authorList>
    </citation>
    <scope>NUCLEOTIDE SEQUENCE</scope>
    <source>
        <strain evidence="2">MT/VB/25A 57/8</strain>
    </source>
</reference>
<evidence type="ECO:0000313" key="2">
    <source>
        <dbReference type="EMBL" id="KAJ9140089.1"/>
    </source>
</evidence>
<feature type="domain" description="DCD" evidence="1">
    <location>
        <begin position="14"/>
        <end position="140"/>
    </location>
</feature>
<protein>
    <recommendedName>
        <fullName evidence="1">DCD domain-containing protein</fullName>
    </recommendedName>
</protein>
<gene>
    <name evidence="2" type="ORF">P3X46_030776</name>
</gene>
<dbReference type="PANTHER" id="PTHR46444:SF19">
    <property type="entry name" value="OS02G0745600 PROTEIN"/>
    <property type="match status" value="1"/>
</dbReference>
<keyword evidence="3" id="KW-1185">Reference proteome</keyword>
<dbReference type="Proteomes" id="UP001174677">
    <property type="component" value="Chromosome 17"/>
</dbReference>
<proteinExistence type="predicted"/>
<organism evidence="2 3">
    <name type="scientific">Hevea brasiliensis</name>
    <name type="common">Para rubber tree</name>
    <name type="synonym">Siphonia brasiliensis</name>
    <dbReference type="NCBI Taxonomy" id="3981"/>
    <lineage>
        <taxon>Eukaryota</taxon>
        <taxon>Viridiplantae</taxon>
        <taxon>Streptophyta</taxon>
        <taxon>Embryophyta</taxon>
        <taxon>Tracheophyta</taxon>
        <taxon>Spermatophyta</taxon>
        <taxon>Magnoliopsida</taxon>
        <taxon>eudicotyledons</taxon>
        <taxon>Gunneridae</taxon>
        <taxon>Pentapetalae</taxon>
        <taxon>rosids</taxon>
        <taxon>fabids</taxon>
        <taxon>Malpighiales</taxon>
        <taxon>Euphorbiaceae</taxon>
        <taxon>Crotonoideae</taxon>
        <taxon>Micrandreae</taxon>
        <taxon>Hevea</taxon>
    </lineage>
</organism>
<dbReference type="SMART" id="SM00767">
    <property type="entry name" value="DCD"/>
    <property type="match status" value="1"/>
</dbReference>
<accession>A0ABQ9KJW7</accession>
<dbReference type="InterPro" id="IPR013989">
    <property type="entry name" value="Dev_and_cell_death_domain"/>
</dbReference>
<comment type="caution">
    <text evidence="2">The sequence shown here is derived from an EMBL/GenBank/DDBJ whole genome shotgun (WGS) entry which is preliminary data.</text>
</comment>
<dbReference type="Pfam" id="PF10539">
    <property type="entry name" value="Dev_Cell_Death"/>
    <property type="match status" value="1"/>
</dbReference>
<dbReference type="PROSITE" id="PS51222">
    <property type="entry name" value="DCD"/>
    <property type="match status" value="1"/>
</dbReference>
<dbReference type="EMBL" id="JARPOI010000017">
    <property type="protein sequence ID" value="KAJ9140089.1"/>
    <property type="molecule type" value="Genomic_DNA"/>
</dbReference>
<name>A0ABQ9KJW7_HEVBR</name>
<dbReference type="PANTHER" id="PTHR46444">
    <property type="entry name" value="DCD (DEVELOPMENT AND CELL DEATH) DOMAIN PROTEIN-RELATED"/>
    <property type="match status" value="1"/>
</dbReference>
<evidence type="ECO:0000313" key="3">
    <source>
        <dbReference type="Proteomes" id="UP001174677"/>
    </source>
</evidence>